<proteinExistence type="predicted"/>
<dbReference type="InterPro" id="IPR043519">
    <property type="entry name" value="NT_sf"/>
</dbReference>
<evidence type="ECO:0000259" key="1">
    <source>
        <dbReference type="Pfam" id="PF01909"/>
    </source>
</evidence>
<dbReference type="Gene3D" id="3.30.460.10">
    <property type="entry name" value="Beta Polymerase, domain 2"/>
    <property type="match status" value="1"/>
</dbReference>
<reference evidence="3" key="2">
    <citation type="journal article" date="2010" name="Stand. Genomic Sci.">
        <title>Complete genome sequence of Vulcanisaeta distributa type strain (IC-017T).</title>
        <authorList>
            <person name="Mavromatis K."/>
            <person name="Sikorski J."/>
            <person name="Pabst E."/>
            <person name="Teshima H."/>
            <person name="Lapidus A."/>
            <person name="Lucas S."/>
            <person name="Nolan M."/>
            <person name="Glavina Del Rio T."/>
            <person name="Cheng J."/>
            <person name="Bruce D."/>
            <person name="Goodwin L."/>
            <person name="Pitluck S."/>
            <person name="Liolios K."/>
            <person name="Ivanova N."/>
            <person name="Mikhailova N."/>
            <person name="Pati A."/>
            <person name="Chen A."/>
            <person name="Palaniappan K."/>
            <person name="Land M."/>
            <person name="Hauser L."/>
            <person name="Chang Y."/>
            <person name="Jeffries C."/>
            <person name="Rohde M."/>
            <person name="Spring S."/>
            <person name="Goker M."/>
            <person name="Wirth R."/>
            <person name="Woyke T."/>
            <person name="Bristow J."/>
            <person name="Eisen J."/>
            <person name="Markowitz V."/>
            <person name="Hugenholtz P."/>
            <person name="Klenk H."/>
            <person name="Kyrpides N."/>
        </authorList>
    </citation>
    <scope>NUCLEOTIDE SEQUENCE [LARGE SCALE GENOMIC DNA]</scope>
    <source>
        <strain evidence="3">DSM 14429 / JCM 11212 / NBRC 100878 / IC-017</strain>
    </source>
</reference>
<reference evidence="2 3" key="1">
    <citation type="journal article" date="2010" name="Stand. Genomic Sci.">
        <title>Complete genome sequence of Vulcanisaeta distributa type strain (IC-017).</title>
        <authorList>
            <person name="Mavromatis K."/>
            <person name="Sikorski J."/>
            <person name="Pabst E."/>
            <person name="Teshima H."/>
            <person name="Lapidus A."/>
            <person name="Lucas S."/>
            <person name="Nolan M."/>
            <person name="Glavina Del Rio T."/>
            <person name="Cheng J.F."/>
            <person name="Bruce D."/>
            <person name="Goodwin L."/>
            <person name="Pitluck S."/>
            <person name="Liolios K."/>
            <person name="Ivanova N."/>
            <person name="Mikhailova N."/>
            <person name="Pati A."/>
            <person name="Chen A."/>
            <person name="Palaniappan K."/>
            <person name="Land M."/>
            <person name="Hauser L."/>
            <person name="Chang Y.J."/>
            <person name="Jeffries C.D."/>
            <person name="Rohde M."/>
            <person name="Spring S."/>
            <person name="Goker M."/>
            <person name="Wirth R."/>
            <person name="Woyke T."/>
            <person name="Bristow J."/>
            <person name="Eisen J.A."/>
            <person name="Markowitz V."/>
            <person name="Hugenholtz P."/>
            <person name="Klenk H.P."/>
            <person name="Kyrpides N.C."/>
        </authorList>
    </citation>
    <scope>NUCLEOTIDE SEQUENCE [LARGE SCALE GENOMIC DNA]</scope>
    <source>
        <strain evidence="3">DSM 14429 / JCM 11212 / NBRC 100878 / IC-017</strain>
    </source>
</reference>
<dbReference type="RefSeq" id="WP_013335636.1">
    <property type="nucleotide sequence ID" value="NC_014537.1"/>
</dbReference>
<dbReference type="Proteomes" id="UP000006681">
    <property type="component" value="Chromosome"/>
</dbReference>
<dbReference type="AlphaFoldDB" id="E1QUI5"/>
<dbReference type="SUPFAM" id="SSF81301">
    <property type="entry name" value="Nucleotidyltransferase"/>
    <property type="match status" value="1"/>
</dbReference>
<dbReference type="eggNOG" id="arCOG01204">
    <property type="taxonomic scope" value="Archaea"/>
</dbReference>
<dbReference type="GO" id="GO:0016779">
    <property type="term" value="F:nucleotidyltransferase activity"/>
    <property type="evidence" value="ECO:0007669"/>
    <property type="project" value="InterPro"/>
</dbReference>
<sequence>MGEGETKRAWLSDLRKYVSDISSAIPVEAIILYGSAARNLNGSWSDIDVLVISDAFRGIPIPDRISLLLRFKRGRIEALGYTFDELVRMVNAMNPLALNALIEGRIIVGSDRVRKLAEETRKRFIRRGRAWFMIPG</sequence>
<protein>
    <submittedName>
        <fullName evidence="2">DNA polymerase beta domain protein region</fullName>
    </submittedName>
</protein>
<dbReference type="HOGENOM" id="CLU_130257_9_0_2"/>
<dbReference type="Pfam" id="PF01909">
    <property type="entry name" value="NTP_transf_2"/>
    <property type="match status" value="1"/>
</dbReference>
<dbReference type="STRING" id="572478.Vdis_0512"/>
<dbReference type="KEGG" id="vdi:Vdis_0512"/>
<dbReference type="InterPro" id="IPR002934">
    <property type="entry name" value="Polymerase_NTP_transf_dom"/>
</dbReference>
<dbReference type="GeneID" id="9751432"/>
<evidence type="ECO:0000313" key="3">
    <source>
        <dbReference type="Proteomes" id="UP000006681"/>
    </source>
</evidence>
<dbReference type="EMBL" id="CP002100">
    <property type="protein sequence ID" value="ADN49911.1"/>
    <property type="molecule type" value="Genomic_DNA"/>
</dbReference>
<dbReference type="OrthoDB" id="9287at2157"/>
<feature type="domain" description="Polymerase nucleotidyl transferase" evidence="1">
    <location>
        <begin position="13"/>
        <end position="66"/>
    </location>
</feature>
<organism evidence="2 3">
    <name type="scientific">Vulcanisaeta distributa (strain DSM 14429 / JCM 11212 / NBRC 100878 / IC-017)</name>
    <dbReference type="NCBI Taxonomy" id="572478"/>
    <lineage>
        <taxon>Archaea</taxon>
        <taxon>Thermoproteota</taxon>
        <taxon>Thermoprotei</taxon>
        <taxon>Thermoproteales</taxon>
        <taxon>Thermoproteaceae</taxon>
        <taxon>Vulcanisaeta</taxon>
    </lineage>
</organism>
<accession>E1QUI5</accession>
<name>E1QUI5_VULDI</name>
<evidence type="ECO:0000313" key="2">
    <source>
        <dbReference type="EMBL" id="ADN49911.1"/>
    </source>
</evidence>
<gene>
    <name evidence="2" type="ordered locus">Vdis_0512</name>
</gene>
<dbReference type="CDD" id="cd05403">
    <property type="entry name" value="NT_KNTase_like"/>
    <property type="match status" value="1"/>
</dbReference>
<keyword evidence="3" id="KW-1185">Reference proteome</keyword>